<proteinExistence type="predicted"/>
<comment type="caution">
    <text evidence="1">The sequence shown here is derived from an EMBL/GenBank/DDBJ whole genome shotgun (WGS) entry which is preliminary data.</text>
</comment>
<evidence type="ECO:0000313" key="1">
    <source>
        <dbReference type="EMBL" id="KAL2716990.1"/>
    </source>
</evidence>
<sequence length="67" mass="8008">MLESIENGNLMSKNTKSKEDALYEELDMEDINRCCQVYRMMDRKKYSTLRRIPKTNSEVLGIYKNIR</sequence>
<accession>A0ABD2ABB6</accession>
<reference evidence="1 2" key="1">
    <citation type="journal article" date="2024" name="Ann. Entomol. Soc. Am.">
        <title>Genomic analyses of the southern and eastern yellowjacket wasps (Hymenoptera: Vespidae) reveal evolutionary signatures of social life.</title>
        <authorList>
            <person name="Catto M.A."/>
            <person name="Caine P.B."/>
            <person name="Orr S.E."/>
            <person name="Hunt B.G."/>
            <person name="Goodisman M.A.D."/>
        </authorList>
    </citation>
    <scope>NUCLEOTIDE SEQUENCE [LARGE SCALE GENOMIC DNA]</scope>
    <source>
        <strain evidence="1">233</strain>
        <tissue evidence="1">Head and thorax</tissue>
    </source>
</reference>
<organism evidence="1 2">
    <name type="scientific">Vespula squamosa</name>
    <name type="common">Southern yellow jacket</name>
    <name type="synonym">Wasp</name>
    <dbReference type="NCBI Taxonomy" id="30214"/>
    <lineage>
        <taxon>Eukaryota</taxon>
        <taxon>Metazoa</taxon>
        <taxon>Ecdysozoa</taxon>
        <taxon>Arthropoda</taxon>
        <taxon>Hexapoda</taxon>
        <taxon>Insecta</taxon>
        <taxon>Pterygota</taxon>
        <taxon>Neoptera</taxon>
        <taxon>Endopterygota</taxon>
        <taxon>Hymenoptera</taxon>
        <taxon>Apocrita</taxon>
        <taxon>Aculeata</taxon>
        <taxon>Vespoidea</taxon>
        <taxon>Vespidae</taxon>
        <taxon>Vespinae</taxon>
        <taxon>Vespula</taxon>
    </lineage>
</organism>
<name>A0ABD2ABB6_VESSQ</name>
<evidence type="ECO:0000313" key="2">
    <source>
        <dbReference type="Proteomes" id="UP001607302"/>
    </source>
</evidence>
<keyword evidence="2" id="KW-1185">Reference proteome</keyword>
<protein>
    <submittedName>
        <fullName evidence="1">Uncharacterized protein</fullName>
    </submittedName>
</protein>
<gene>
    <name evidence="1" type="ORF">V1478_012690</name>
</gene>
<dbReference type="Proteomes" id="UP001607302">
    <property type="component" value="Unassembled WGS sequence"/>
</dbReference>
<dbReference type="AlphaFoldDB" id="A0ABD2ABB6"/>
<dbReference type="EMBL" id="JAUDFV010000153">
    <property type="protein sequence ID" value="KAL2716990.1"/>
    <property type="molecule type" value="Genomic_DNA"/>
</dbReference>